<name>A0A830EC80_9EURY</name>
<reference evidence="2" key="2">
    <citation type="submission" date="2020-09" db="EMBL/GenBank/DDBJ databases">
        <authorList>
            <person name="Sun Q."/>
            <person name="Ohkuma M."/>
        </authorList>
    </citation>
    <scope>NUCLEOTIDE SEQUENCE</scope>
    <source>
        <strain evidence="2">JCM 14359</strain>
    </source>
</reference>
<evidence type="ECO:0000313" key="2">
    <source>
        <dbReference type="EMBL" id="GGJ11748.1"/>
    </source>
</evidence>
<sequence>MTGERDVAGTTGRRAGANGSQSRVGANGSQSDAHPREIRTRTGSGSDRASVDEYGPFSVRVPSP</sequence>
<evidence type="ECO:0000256" key="1">
    <source>
        <dbReference type="SAM" id="MobiDB-lite"/>
    </source>
</evidence>
<comment type="caution">
    <text evidence="2">The sequence shown here is derived from an EMBL/GenBank/DDBJ whole genome shotgun (WGS) entry which is preliminary data.</text>
</comment>
<accession>A0A830EC80</accession>
<dbReference type="Proteomes" id="UP000653099">
    <property type="component" value="Unassembled WGS sequence"/>
</dbReference>
<keyword evidence="3" id="KW-1185">Reference proteome</keyword>
<evidence type="ECO:0000313" key="3">
    <source>
        <dbReference type="Proteomes" id="UP000653099"/>
    </source>
</evidence>
<feature type="compositionally biased region" description="Low complexity" evidence="1">
    <location>
        <begin position="8"/>
        <end position="17"/>
    </location>
</feature>
<proteinExistence type="predicted"/>
<dbReference type="AlphaFoldDB" id="A0A830EC80"/>
<reference evidence="2" key="1">
    <citation type="journal article" date="2014" name="Int. J. Syst. Evol. Microbiol.">
        <title>Complete genome sequence of Corynebacterium casei LMG S-19264T (=DSM 44701T), isolated from a smear-ripened cheese.</title>
        <authorList>
            <consortium name="US DOE Joint Genome Institute (JGI-PGF)"/>
            <person name="Walter F."/>
            <person name="Albersmeier A."/>
            <person name="Kalinowski J."/>
            <person name="Ruckert C."/>
        </authorList>
    </citation>
    <scope>NUCLEOTIDE SEQUENCE</scope>
    <source>
        <strain evidence="2">JCM 14359</strain>
    </source>
</reference>
<feature type="compositionally biased region" description="Polar residues" evidence="1">
    <location>
        <begin position="18"/>
        <end position="32"/>
    </location>
</feature>
<feature type="region of interest" description="Disordered" evidence="1">
    <location>
        <begin position="1"/>
        <end position="64"/>
    </location>
</feature>
<dbReference type="EMBL" id="BMOC01000014">
    <property type="protein sequence ID" value="GGJ11748.1"/>
    <property type="molecule type" value="Genomic_DNA"/>
</dbReference>
<organism evidence="2 3">
    <name type="scientific">Halobellus salinus</name>
    <dbReference type="NCBI Taxonomy" id="931585"/>
    <lineage>
        <taxon>Archaea</taxon>
        <taxon>Methanobacteriati</taxon>
        <taxon>Methanobacteriota</taxon>
        <taxon>Stenosarchaea group</taxon>
        <taxon>Halobacteria</taxon>
        <taxon>Halobacteriales</taxon>
        <taxon>Haloferacaceae</taxon>
        <taxon>Halobellus</taxon>
    </lineage>
</organism>
<protein>
    <submittedName>
        <fullName evidence="2">Uncharacterized protein</fullName>
    </submittedName>
</protein>
<gene>
    <name evidence="2" type="ORF">GCM10008995_22070</name>
</gene>